<feature type="compositionally biased region" description="Low complexity" evidence="3">
    <location>
        <begin position="106"/>
        <end position="115"/>
    </location>
</feature>
<dbReference type="Pfam" id="PF08243">
    <property type="entry name" value="SPT2"/>
    <property type="match status" value="1"/>
</dbReference>
<keyword evidence="5" id="KW-1185">Reference proteome</keyword>
<comment type="similarity">
    <text evidence="1">Belongs to the SPT2 family.</text>
</comment>
<feature type="region of interest" description="Disordered" evidence="3">
    <location>
        <begin position="14"/>
        <end position="182"/>
    </location>
</feature>
<feature type="compositionally biased region" description="Basic and acidic residues" evidence="3">
    <location>
        <begin position="32"/>
        <end position="96"/>
    </location>
</feature>
<evidence type="ECO:0008006" key="6">
    <source>
        <dbReference type="Google" id="ProtNLM"/>
    </source>
</evidence>
<dbReference type="GO" id="GO:0005730">
    <property type="term" value="C:nucleolus"/>
    <property type="evidence" value="ECO:0007669"/>
    <property type="project" value="TreeGrafter"/>
</dbReference>
<dbReference type="GO" id="GO:0006360">
    <property type="term" value="P:transcription by RNA polymerase I"/>
    <property type="evidence" value="ECO:0007669"/>
    <property type="project" value="TreeGrafter"/>
</dbReference>
<dbReference type="InterPro" id="IPR013256">
    <property type="entry name" value="Chromatin_SPT2"/>
</dbReference>
<feature type="region of interest" description="Disordered" evidence="3">
    <location>
        <begin position="428"/>
        <end position="457"/>
    </location>
</feature>
<accession>A0AAD2H455</accession>
<dbReference type="PANTHER" id="PTHR22691:SF8">
    <property type="entry name" value="PROTEIN SPT2 HOMOLOG"/>
    <property type="match status" value="1"/>
</dbReference>
<dbReference type="GO" id="GO:0042393">
    <property type="term" value="F:histone binding"/>
    <property type="evidence" value="ECO:0007669"/>
    <property type="project" value="TreeGrafter"/>
</dbReference>
<evidence type="ECO:0000256" key="1">
    <source>
        <dbReference type="ARBA" id="ARBA00006461"/>
    </source>
</evidence>
<evidence type="ECO:0000256" key="2">
    <source>
        <dbReference type="ARBA" id="ARBA00023054"/>
    </source>
</evidence>
<feature type="compositionally biased region" description="Low complexity" evidence="3">
    <location>
        <begin position="324"/>
        <end position="333"/>
    </location>
</feature>
<proteinExistence type="inferred from homology"/>
<dbReference type="Proteomes" id="UP001295794">
    <property type="component" value="Unassembled WGS sequence"/>
</dbReference>
<feature type="region of interest" description="Disordered" evidence="3">
    <location>
        <begin position="224"/>
        <end position="384"/>
    </location>
</feature>
<feature type="compositionally biased region" description="Low complexity" evidence="3">
    <location>
        <begin position="283"/>
        <end position="304"/>
    </location>
</feature>
<feature type="compositionally biased region" description="Basic and acidic residues" evidence="3">
    <location>
        <begin position="224"/>
        <end position="234"/>
    </location>
</feature>
<dbReference type="SMART" id="SM00784">
    <property type="entry name" value="SPT2"/>
    <property type="match status" value="1"/>
</dbReference>
<dbReference type="EMBL" id="CAVNYO010000138">
    <property type="protein sequence ID" value="CAK5268851.1"/>
    <property type="molecule type" value="Genomic_DNA"/>
</dbReference>
<keyword evidence="2" id="KW-0175">Coiled coil</keyword>
<dbReference type="GO" id="GO:0006334">
    <property type="term" value="P:nucleosome assembly"/>
    <property type="evidence" value="ECO:0007669"/>
    <property type="project" value="TreeGrafter"/>
</dbReference>
<comment type="caution">
    <text evidence="4">The sequence shown here is derived from an EMBL/GenBank/DDBJ whole genome shotgun (WGS) entry which is preliminary data.</text>
</comment>
<feature type="compositionally biased region" description="Low complexity" evidence="3">
    <location>
        <begin position="264"/>
        <end position="276"/>
    </location>
</feature>
<name>A0AAD2H455_9AGAR</name>
<evidence type="ECO:0000256" key="3">
    <source>
        <dbReference type="SAM" id="MobiDB-lite"/>
    </source>
</evidence>
<evidence type="ECO:0000313" key="4">
    <source>
        <dbReference type="EMBL" id="CAK5268851.1"/>
    </source>
</evidence>
<dbReference type="AlphaFoldDB" id="A0AAD2H455"/>
<dbReference type="PANTHER" id="PTHR22691">
    <property type="entry name" value="YEAST SPT2-RELATED"/>
    <property type="match status" value="1"/>
</dbReference>
<feature type="compositionally biased region" description="Basic and acidic residues" evidence="3">
    <location>
        <begin position="142"/>
        <end position="156"/>
    </location>
</feature>
<organism evidence="4 5">
    <name type="scientific">Mycena citricolor</name>
    <dbReference type="NCBI Taxonomy" id="2018698"/>
    <lineage>
        <taxon>Eukaryota</taxon>
        <taxon>Fungi</taxon>
        <taxon>Dikarya</taxon>
        <taxon>Basidiomycota</taxon>
        <taxon>Agaricomycotina</taxon>
        <taxon>Agaricomycetes</taxon>
        <taxon>Agaricomycetidae</taxon>
        <taxon>Agaricales</taxon>
        <taxon>Marasmiineae</taxon>
        <taxon>Mycenaceae</taxon>
        <taxon>Mycena</taxon>
    </lineage>
</organism>
<dbReference type="GO" id="GO:0003677">
    <property type="term" value="F:DNA binding"/>
    <property type="evidence" value="ECO:0007669"/>
    <property type="project" value="TreeGrafter"/>
</dbReference>
<gene>
    <name evidence="4" type="ORF">MYCIT1_LOCUS12145</name>
</gene>
<reference evidence="4" key="1">
    <citation type="submission" date="2023-11" db="EMBL/GenBank/DDBJ databases">
        <authorList>
            <person name="De Vega J J."/>
            <person name="De Vega J J."/>
        </authorList>
    </citation>
    <scope>NUCLEOTIDE SEQUENCE</scope>
</reference>
<feature type="compositionally biased region" description="Polar residues" evidence="3">
    <location>
        <begin position="14"/>
        <end position="25"/>
    </location>
</feature>
<protein>
    <recommendedName>
        <fullName evidence="6">SPT2-domain-containing protein</fullName>
    </recommendedName>
</protein>
<feature type="compositionally biased region" description="Low complexity" evidence="3">
    <location>
        <begin position="342"/>
        <end position="367"/>
    </location>
</feature>
<evidence type="ECO:0000313" key="5">
    <source>
        <dbReference type="Proteomes" id="UP001295794"/>
    </source>
</evidence>
<sequence length="457" mass="50130">MGSDAYEQLLALGTRNTESSRSTAQAVLAQKKAREAEQRRKREESERKERALEEEMRKRHFQKLKEEQEAEARKAEREKAREADRERREAEQRDILRFGPKQAKQSGSKWPSSSSGVREQVRKKRLPSDEEDDDAGGSVLTRQEKRERKLQAELKRAFHAPRRPVGYGGGGGTRKAGRKLPGGAYDIATSDVTASASGSGNVRDRLSAMPNTLTRLNVNKRDTRTIDEIVRDMRSGGAKSETLNGESARTFDDWFTPAQRSSKATPAASAGPSRPSSLPPPSSSAASGGKRATTTASPGPTGAPKPKPRLSNSQGSSTLKKRSISQSDSRSASPAPKRANVASASGSSSKSNSKPPRPAVPSSSSSRPKSRLPRSPGEGDSSAIGDVIWEMFGKKRSSYVANDVYSDSENGSDDMEADAMALEREEMASARLGRKEDRALEEEERRRMEEKRRRMER</sequence>